<evidence type="ECO:0000313" key="4">
    <source>
        <dbReference type="Proteomes" id="UP001319882"/>
    </source>
</evidence>
<evidence type="ECO:0000256" key="2">
    <source>
        <dbReference type="SAM" id="SignalP"/>
    </source>
</evidence>
<dbReference type="InterPro" id="IPR021719">
    <property type="entry name" value="Prot_inh_I78"/>
</dbReference>
<evidence type="ECO:0008006" key="5">
    <source>
        <dbReference type="Google" id="ProtNLM"/>
    </source>
</evidence>
<evidence type="ECO:0000313" key="3">
    <source>
        <dbReference type="EMBL" id="MCB8888121.1"/>
    </source>
</evidence>
<evidence type="ECO:0000256" key="1">
    <source>
        <dbReference type="SAM" id="MobiDB-lite"/>
    </source>
</evidence>
<organism evidence="3 4">
    <name type="scientific">Vreelandella malpeensis</name>
    <dbReference type="NCBI Taxonomy" id="1172368"/>
    <lineage>
        <taxon>Bacteria</taxon>
        <taxon>Pseudomonadati</taxon>
        <taxon>Pseudomonadota</taxon>
        <taxon>Gammaproteobacteria</taxon>
        <taxon>Oceanospirillales</taxon>
        <taxon>Halomonadaceae</taxon>
        <taxon>Vreelandella</taxon>
    </lineage>
</organism>
<dbReference type="EMBL" id="WHVL01000001">
    <property type="protein sequence ID" value="MCB8888121.1"/>
    <property type="molecule type" value="Genomic_DNA"/>
</dbReference>
<name>A0ABS8DP99_9GAMM</name>
<sequence length="122" mass="12403">MPTVSRSSTLRFAALTLAALLGGCAAQTGTLSAPSSPDVSAPPPPGVAGGAQENEGTCQAGTLASAVGETLSDERAQALRADSGARDVRVLAPDSMATMDYREDRLNIEVDEQGRITGLRCG</sequence>
<accession>A0ABS8DP99</accession>
<dbReference type="PROSITE" id="PS51257">
    <property type="entry name" value="PROKAR_LIPOPROTEIN"/>
    <property type="match status" value="1"/>
</dbReference>
<dbReference type="PANTHER" id="PTHR39600">
    <property type="entry name" value="PEPTIDASE INHIBITOR I78 FAMILY PROTEIN"/>
    <property type="match status" value="1"/>
</dbReference>
<feature type="chain" id="PRO_5047095454" description="Peptidase inhibitor I78 family protein" evidence="2">
    <location>
        <begin position="29"/>
        <end position="122"/>
    </location>
</feature>
<dbReference type="Proteomes" id="UP001319882">
    <property type="component" value="Unassembled WGS sequence"/>
</dbReference>
<dbReference type="Pfam" id="PF11720">
    <property type="entry name" value="Inhibitor_I78"/>
    <property type="match status" value="1"/>
</dbReference>
<comment type="caution">
    <text evidence="3">The sequence shown here is derived from an EMBL/GenBank/DDBJ whole genome shotgun (WGS) entry which is preliminary data.</text>
</comment>
<keyword evidence="4" id="KW-1185">Reference proteome</keyword>
<feature type="compositionally biased region" description="Low complexity" evidence="1">
    <location>
        <begin position="29"/>
        <end position="39"/>
    </location>
</feature>
<dbReference type="RefSeq" id="WP_227388717.1">
    <property type="nucleotide sequence ID" value="NZ_JBHSCJ010000003.1"/>
</dbReference>
<dbReference type="PANTHER" id="PTHR39600:SF1">
    <property type="entry name" value="PEPTIDASE INHIBITOR I78 FAMILY PROTEIN"/>
    <property type="match status" value="1"/>
</dbReference>
<proteinExistence type="predicted"/>
<protein>
    <recommendedName>
        <fullName evidence="5">Peptidase inhibitor I78 family protein</fullName>
    </recommendedName>
</protein>
<reference evidence="3 4" key="1">
    <citation type="journal article" date="2021" name="Sci. Rep.">
        <title>Genome analysis of a halophilic bacterium Halomonas malpeensis YU-PRIM-29(T) reveals its exopolysaccharide and pigment producing capabilities.</title>
        <authorList>
            <person name="Athmika"/>
            <person name="Ghate S.D."/>
            <person name="Arun A.B."/>
            <person name="Rao S.S."/>
            <person name="Kumar S.T.A."/>
            <person name="Kandiyil M.K."/>
            <person name="Saptami K."/>
            <person name="Rekha P.D."/>
        </authorList>
    </citation>
    <scope>NUCLEOTIDE SEQUENCE [LARGE SCALE GENOMIC DNA]</scope>
    <source>
        <strain evidence="4">prim 29</strain>
    </source>
</reference>
<feature type="region of interest" description="Disordered" evidence="1">
    <location>
        <begin position="29"/>
        <end position="57"/>
    </location>
</feature>
<feature type="signal peptide" evidence="2">
    <location>
        <begin position="1"/>
        <end position="28"/>
    </location>
</feature>
<keyword evidence="2" id="KW-0732">Signal</keyword>
<gene>
    <name evidence="3" type="ORF">GEV37_03145</name>
</gene>
<dbReference type="Gene3D" id="3.30.10.10">
    <property type="entry name" value="Trypsin Inhibitor V, subunit A"/>
    <property type="match status" value="1"/>
</dbReference>